<sequence length="269" mass="27478">MFASVRCFFGSPGEGQRRWLRSAVVRSFSVGMVEDKVRAALALLQQAGRMDLVRPEVLATGRPARRASAGVAAAVLACSPPCAASSAPQVRGVGRGAGGLGKEGVAWAGQGMAGRRAVLGITRNTPRAWRPRATLLEEGAARRNVRGAPSLACLPAIKKACGGKGTQAAAGRRQFQEAAAVERPEGPGEGLEREDNVGSMPLAVPRVGTAGVGPGSGKASGLEGRGPGEGQQAPGTRGPYFQKMAQHATVEQQRGGRGAGDRGGWVVGG</sequence>
<gene>
    <name evidence="2" type="ORF">NDU88_008793</name>
</gene>
<dbReference type="Proteomes" id="UP001066276">
    <property type="component" value="Chromosome 5"/>
</dbReference>
<feature type="compositionally biased region" description="Gly residues" evidence="1">
    <location>
        <begin position="255"/>
        <end position="269"/>
    </location>
</feature>
<feature type="compositionally biased region" description="Gly residues" evidence="1">
    <location>
        <begin position="210"/>
        <end position="229"/>
    </location>
</feature>
<keyword evidence="3" id="KW-1185">Reference proteome</keyword>
<comment type="caution">
    <text evidence="2">The sequence shown here is derived from an EMBL/GenBank/DDBJ whole genome shotgun (WGS) entry which is preliminary data.</text>
</comment>
<dbReference type="EMBL" id="JANPWB010000009">
    <property type="protein sequence ID" value="KAJ1156068.1"/>
    <property type="molecule type" value="Genomic_DNA"/>
</dbReference>
<evidence type="ECO:0000313" key="2">
    <source>
        <dbReference type="EMBL" id="KAJ1156068.1"/>
    </source>
</evidence>
<dbReference type="AlphaFoldDB" id="A0AAV7RVT1"/>
<feature type="compositionally biased region" description="Basic and acidic residues" evidence="1">
    <location>
        <begin position="180"/>
        <end position="196"/>
    </location>
</feature>
<evidence type="ECO:0000313" key="3">
    <source>
        <dbReference type="Proteomes" id="UP001066276"/>
    </source>
</evidence>
<organism evidence="2 3">
    <name type="scientific">Pleurodeles waltl</name>
    <name type="common">Iberian ribbed newt</name>
    <dbReference type="NCBI Taxonomy" id="8319"/>
    <lineage>
        <taxon>Eukaryota</taxon>
        <taxon>Metazoa</taxon>
        <taxon>Chordata</taxon>
        <taxon>Craniata</taxon>
        <taxon>Vertebrata</taxon>
        <taxon>Euteleostomi</taxon>
        <taxon>Amphibia</taxon>
        <taxon>Batrachia</taxon>
        <taxon>Caudata</taxon>
        <taxon>Salamandroidea</taxon>
        <taxon>Salamandridae</taxon>
        <taxon>Pleurodelinae</taxon>
        <taxon>Pleurodeles</taxon>
    </lineage>
</organism>
<protein>
    <submittedName>
        <fullName evidence="2">Uncharacterized protein</fullName>
    </submittedName>
</protein>
<reference evidence="2" key="1">
    <citation type="journal article" date="2022" name="bioRxiv">
        <title>Sequencing and chromosome-scale assembly of the giantPleurodeles waltlgenome.</title>
        <authorList>
            <person name="Brown T."/>
            <person name="Elewa A."/>
            <person name="Iarovenko S."/>
            <person name="Subramanian E."/>
            <person name="Araus A.J."/>
            <person name="Petzold A."/>
            <person name="Susuki M."/>
            <person name="Suzuki K.-i.T."/>
            <person name="Hayashi T."/>
            <person name="Toyoda A."/>
            <person name="Oliveira C."/>
            <person name="Osipova E."/>
            <person name="Leigh N.D."/>
            <person name="Simon A."/>
            <person name="Yun M.H."/>
        </authorList>
    </citation>
    <scope>NUCLEOTIDE SEQUENCE</scope>
    <source>
        <strain evidence="2">20211129_DDA</strain>
        <tissue evidence="2">Liver</tissue>
    </source>
</reference>
<accession>A0AAV7RVT1</accession>
<proteinExistence type="predicted"/>
<feature type="region of interest" description="Disordered" evidence="1">
    <location>
        <begin position="178"/>
        <end position="269"/>
    </location>
</feature>
<evidence type="ECO:0000256" key="1">
    <source>
        <dbReference type="SAM" id="MobiDB-lite"/>
    </source>
</evidence>
<name>A0AAV7RVT1_PLEWA</name>